<reference evidence="5 6" key="1">
    <citation type="submission" date="2020-10" db="EMBL/GenBank/DDBJ databases">
        <title>Ca. Dormibacterota MAGs.</title>
        <authorList>
            <person name="Montgomery K."/>
        </authorList>
    </citation>
    <scope>NUCLEOTIDE SEQUENCE [LARGE SCALE GENOMIC DNA]</scope>
    <source>
        <strain evidence="5">SC8812_S17_18</strain>
    </source>
</reference>
<dbReference type="Pfam" id="PF13458">
    <property type="entry name" value="Peripla_BP_6"/>
    <property type="match status" value="1"/>
</dbReference>
<evidence type="ECO:0000256" key="3">
    <source>
        <dbReference type="SAM" id="SignalP"/>
    </source>
</evidence>
<accession>A0A934JZL4</accession>
<comment type="caution">
    <text evidence="5">The sequence shown here is derived from an EMBL/GenBank/DDBJ whole genome shotgun (WGS) entry which is preliminary data.</text>
</comment>
<dbReference type="PANTHER" id="PTHR30483">
    <property type="entry name" value="LEUCINE-SPECIFIC-BINDING PROTEIN"/>
    <property type="match status" value="1"/>
</dbReference>
<dbReference type="AlphaFoldDB" id="A0A934JZL4"/>
<feature type="signal peptide" evidence="3">
    <location>
        <begin position="1"/>
        <end position="23"/>
    </location>
</feature>
<gene>
    <name evidence="5" type="ORF">JF886_00600</name>
</gene>
<dbReference type="EMBL" id="JAEKNS010000008">
    <property type="protein sequence ID" value="MBJ7593356.1"/>
    <property type="molecule type" value="Genomic_DNA"/>
</dbReference>
<organism evidence="5 6">
    <name type="scientific">Candidatus Aeolococcus gillhamiae</name>
    <dbReference type="NCBI Taxonomy" id="3127015"/>
    <lineage>
        <taxon>Bacteria</taxon>
        <taxon>Bacillati</taxon>
        <taxon>Candidatus Dormiibacterota</taxon>
        <taxon>Candidatus Dormibacteria</taxon>
        <taxon>Candidatus Aeolococcales</taxon>
        <taxon>Candidatus Aeolococcaceae</taxon>
        <taxon>Candidatus Aeolococcus</taxon>
    </lineage>
</organism>
<dbReference type="PANTHER" id="PTHR30483:SF6">
    <property type="entry name" value="PERIPLASMIC BINDING PROTEIN OF ABC TRANSPORTER FOR NATURAL AMINO ACIDS"/>
    <property type="match status" value="1"/>
</dbReference>
<evidence type="ECO:0000313" key="5">
    <source>
        <dbReference type="EMBL" id="MBJ7593356.1"/>
    </source>
</evidence>
<name>A0A934JZL4_9BACT</name>
<evidence type="ECO:0000256" key="2">
    <source>
        <dbReference type="ARBA" id="ARBA00022729"/>
    </source>
</evidence>
<evidence type="ECO:0000259" key="4">
    <source>
        <dbReference type="Pfam" id="PF13458"/>
    </source>
</evidence>
<dbReference type="InterPro" id="IPR051010">
    <property type="entry name" value="BCAA_transport"/>
</dbReference>
<proteinExistence type="inferred from homology"/>
<evidence type="ECO:0000256" key="1">
    <source>
        <dbReference type="ARBA" id="ARBA00010062"/>
    </source>
</evidence>
<dbReference type="InterPro" id="IPR028082">
    <property type="entry name" value="Peripla_BP_I"/>
</dbReference>
<feature type="chain" id="PRO_5037505717" evidence="3">
    <location>
        <begin position="24"/>
        <end position="439"/>
    </location>
</feature>
<keyword evidence="2 3" id="KW-0732">Signal</keyword>
<feature type="domain" description="Leucine-binding protein" evidence="4">
    <location>
        <begin position="43"/>
        <end position="283"/>
    </location>
</feature>
<evidence type="ECO:0000313" key="6">
    <source>
        <dbReference type="Proteomes" id="UP000606991"/>
    </source>
</evidence>
<dbReference type="SUPFAM" id="SSF53822">
    <property type="entry name" value="Periplasmic binding protein-like I"/>
    <property type="match status" value="1"/>
</dbReference>
<dbReference type="Gene3D" id="3.40.50.2300">
    <property type="match status" value="2"/>
</dbReference>
<dbReference type="RefSeq" id="WP_337308550.1">
    <property type="nucleotide sequence ID" value="NZ_JAEKNS010000008.1"/>
</dbReference>
<comment type="similarity">
    <text evidence="1">Belongs to the leucine-binding protein family.</text>
</comment>
<protein>
    <submittedName>
        <fullName evidence="5">ABC transporter substrate-binding protein</fullName>
    </submittedName>
</protein>
<dbReference type="PROSITE" id="PS51257">
    <property type="entry name" value="PROKAR_LIPOPROTEIN"/>
    <property type="match status" value="1"/>
</dbReference>
<sequence length="439" mass="45335">MQRGNRIGRKAGLLLAGAAVGLAGCGGGGSSSSGSTDTSPLLIGIVAPFTGPDAALGPAYFAACLPAARAINNNGGIFGHTVACQQFDTRGEPADAVPAAQQMVAGHSNLMAVVGCTSDEASSVVPIINHAHIPMFCMTGQSEFNKSSFPYFHRLVPPDSFDSYALVGSALDYAHYTKVALVFGNDIGSQAFVGPAQRALTALGATVTINQAIALGQPSYRTEVTAMLATHPDVIFTEALGPTDATYLAEVKQLNGSTIPFMGTSATIDPVWFQAVSGAIGVPDVLAKFTAVDLGVSFSGPGYTEFKTNLDASASQFADAPKYSQRGATLHLYDGIMQAALAMDETKSTDPTVYNPKVKEIGNGVGGAVTVNTYKDGVAAINSGKSVRWVGAGGQTNYDQYNNSQQGYIIVKYDAQGNEVTISHLTEQQTAAVIKAGGG</sequence>
<dbReference type="Proteomes" id="UP000606991">
    <property type="component" value="Unassembled WGS sequence"/>
</dbReference>
<dbReference type="InterPro" id="IPR028081">
    <property type="entry name" value="Leu-bd"/>
</dbReference>